<organism evidence="1 2">
    <name type="scientific">Actinomadura livida</name>
    <dbReference type="NCBI Taxonomy" id="79909"/>
    <lineage>
        <taxon>Bacteria</taxon>
        <taxon>Bacillati</taxon>
        <taxon>Actinomycetota</taxon>
        <taxon>Actinomycetes</taxon>
        <taxon>Streptosporangiales</taxon>
        <taxon>Thermomonosporaceae</taxon>
        <taxon>Actinomadura</taxon>
    </lineage>
</organism>
<dbReference type="InterPro" id="IPR036890">
    <property type="entry name" value="HATPase_C_sf"/>
</dbReference>
<dbReference type="AlphaFoldDB" id="A0A7W7I8N3"/>
<sequence>MAELTLEDLDLSEDAFDDNGGWGLHIVQALSTKCGVIRDPAGGKWVWSRMRP</sequence>
<dbReference type="Gene3D" id="3.30.565.10">
    <property type="entry name" value="Histidine kinase-like ATPase, C-terminal domain"/>
    <property type="match status" value="1"/>
</dbReference>
<dbReference type="EMBL" id="JACHMV010000001">
    <property type="protein sequence ID" value="MBB4772547.1"/>
    <property type="molecule type" value="Genomic_DNA"/>
</dbReference>
<dbReference type="Proteomes" id="UP000549343">
    <property type="component" value="Unassembled WGS sequence"/>
</dbReference>
<comment type="caution">
    <text evidence="1">The sequence shown here is derived from an EMBL/GenBank/DDBJ whole genome shotgun (WGS) entry which is preliminary data.</text>
</comment>
<proteinExistence type="predicted"/>
<protein>
    <submittedName>
        <fullName evidence="1">Uncharacterized protein</fullName>
    </submittedName>
</protein>
<evidence type="ECO:0000313" key="1">
    <source>
        <dbReference type="EMBL" id="MBB4772547.1"/>
    </source>
</evidence>
<gene>
    <name evidence="1" type="ORF">F4557_000965</name>
</gene>
<evidence type="ECO:0000313" key="2">
    <source>
        <dbReference type="Proteomes" id="UP000549343"/>
    </source>
</evidence>
<accession>A0A7W7I8N3</accession>
<name>A0A7W7I8N3_9ACTN</name>
<reference evidence="1 2" key="1">
    <citation type="submission" date="2020-08" db="EMBL/GenBank/DDBJ databases">
        <title>Sequencing the genomes of 1000 actinobacteria strains.</title>
        <authorList>
            <person name="Klenk H.-P."/>
        </authorList>
    </citation>
    <scope>NUCLEOTIDE SEQUENCE [LARGE SCALE GENOMIC DNA]</scope>
    <source>
        <strain evidence="1 2">DSM 44772</strain>
    </source>
</reference>